<sequence length="457" mass="51803">MIKFPSIVLIDDKKEDLDTLQNSFTRSGYPCFPILYKNDDLNDTGIDHVELDKINPRVIISDLNLHELQRIDARGLVGPIAEVLKKLAIDGPYILYFWSRNANIVSEVMELIESRYSDSIPYPLHWGVLDKAQFNTRPDDLAEKVKNLFEENPMFNALFGWENRVSTAAQCTTDSLFKLARAPQNISIEDFQSQTTEKLQNMLAVIGSETIGHKNAKEEPEVAIELGLEPVLHDHIQSTYEHIDRSVWLKAAPHIGTRLNTTNEIKAHLNSFYHIEDVAEDAPKNKRGTWIELSSAYFGTSTNNSKIKQNLGKNIKEILHDEFLDPSSGSKAERAAARDATKLGFIEVSAECDQAQRKTKLHRYYLSALIPIEHSSLTYFRHGTSDIAHAGIYRLPNLIISGTEYVVKISFMYPIGAIPDINKWLGKPLFRLKDQILADISFKVSQHTSRPGIIRFD</sequence>
<organism evidence="1 2">
    <name type="scientific">Moritella viscosa</name>
    <dbReference type="NCBI Taxonomy" id="80854"/>
    <lineage>
        <taxon>Bacteria</taxon>
        <taxon>Pseudomonadati</taxon>
        <taxon>Pseudomonadota</taxon>
        <taxon>Gammaproteobacteria</taxon>
        <taxon>Alteromonadales</taxon>
        <taxon>Moritellaceae</taxon>
        <taxon>Moritella</taxon>
    </lineage>
</organism>
<dbReference type="Proteomes" id="UP000183794">
    <property type="component" value="Unassembled WGS sequence"/>
</dbReference>
<evidence type="ECO:0000313" key="1">
    <source>
        <dbReference type="EMBL" id="SGY87502.1"/>
    </source>
</evidence>
<dbReference type="EMBL" id="FPLD01000025">
    <property type="protein sequence ID" value="SGY87502.1"/>
    <property type="molecule type" value="Genomic_DNA"/>
</dbReference>
<gene>
    <name evidence="1" type="ORF">NVI5450_0764</name>
</gene>
<dbReference type="OrthoDB" id="6396257at2"/>
<dbReference type="AlphaFoldDB" id="A0A1K9YWM5"/>
<reference evidence="1 2" key="1">
    <citation type="submission" date="2016-11" db="EMBL/GenBank/DDBJ databases">
        <authorList>
            <person name="Jaros S."/>
            <person name="Januszkiewicz K."/>
            <person name="Wedrychowicz H."/>
        </authorList>
    </citation>
    <scope>NUCLEOTIDE SEQUENCE [LARGE SCALE GENOMIC DNA]</scope>
    <source>
        <strain evidence="1">NVI 5450</strain>
    </source>
</reference>
<dbReference type="RefSeq" id="WP_075517976.1">
    <property type="nucleotide sequence ID" value="NZ_FPLD01000025.1"/>
</dbReference>
<protein>
    <recommendedName>
        <fullName evidence="3">Response receiver domain-containing protein</fullName>
    </recommendedName>
</protein>
<name>A0A1K9YWM5_9GAMM</name>
<accession>A0A1K9YWM5</accession>
<evidence type="ECO:0008006" key="3">
    <source>
        <dbReference type="Google" id="ProtNLM"/>
    </source>
</evidence>
<evidence type="ECO:0000313" key="2">
    <source>
        <dbReference type="Proteomes" id="UP000183794"/>
    </source>
</evidence>
<proteinExistence type="predicted"/>